<dbReference type="PROSITE" id="PS50222">
    <property type="entry name" value="EF_HAND_2"/>
    <property type="match status" value="1"/>
</dbReference>
<evidence type="ECO:0000259" key="14">
    <source>
        <dbReference type="PROSITE" id="PS50222"/>
    </source>
</evidence>
<dbReference type="InterPro" id="IPR002048">
    <property type="entry name" value="EF_hand_dom"/>
</dbReference>
<gene>
    <name evidence="15" type="ORF">FN846DRAFT_900891</name>
</gene>
<feature type="compositionally biased region" description="Polar residues" evidence="11">
    <location>
        <begin position="844"/>
        <end position="865"/>
    </location>
</feature>
<dbReference type="PROSITE" id="PS50031">
    <property type="entry name" value="EH"/>
    <property type="match status" value="3"/>
</dbReference>
<dbReference type="GO" id="GO:0016197">
    <property type="term" value="P:endosomal transport"/>
    <property type="evidence" value="ECO:0007669"/>
    <property type="project" value="TreeGrafter"/>
</dbReference>
<sequence length="1330" mass="141172">MPVRTGFPELLCASRYPCGHHNIILTPEEKKVFGQLFQAADNEGLGVVTGELAVKFFEKSGLSPRILGEIWGIADTENRGLLDKVGFSVALRLIGQAQNGQHPRPELAQQPGPLPRFEGVNIVYPPPATASPPPPAGIPTQPTGPTGGMIRVPPLIPQDVEKFTLLFEKSGATDGLLQGSVARDIFQRSRLPTANLIQIWNLADRQGRGALNCSEFVVAMHLITCCKNGSLPVLPQILPPGLYDAAAGRPPTRSGPDRRAPGGRPMPPMPPIPKQFSGPQAQRAQSPLSRNFTPPVPQPANAIQRDLTGGGWVVSPADKQRFDAVFLTVDKAGRGVITGEEAVPFFSNSGLPEDALAQIWDLADINKAGQLNRDEFAIAMYLIVQQRSNPGTPLPEVLPPNLVPPSMRQQQRAMAGSPDDLFGLDSFSSAGPGPSSTATAGPFEGDMFGSKEASPAVSAGHSPVPPQGPSFLNRPTPTFVPQSSFATGGSNHSGRGGFAQPPKPDMDDLLGDADPEVSKQLTNESTELANLSNQIGSLTKQTQELNIKRVSAESDLSNLTTQKQHIEAQLAQLRAAYEKEAAQVNRVEEQLAISRQETAKATQEYHKLDAEYNQLQYKLQELSSQLDADKRENENLKERMNSINAENRQLREELERVQMQARRERGMVAINKKQVEKSEQERDKLKASIEDASRPQSAAGPHPPGSPTLSQSSVTGSHNPFHARKSPPIPENPAFAPSPFGPINDVFGPGPFSSTPPPQTPFAPRNAADSSTYTPSATESGHGGRSTPTTSAPPSSYHGSPPPAEAPPPAVDAQMTSAFLPLPGINRTDSLSSSVQVNAAASVRNTDQFQSRPDTPTNAFGTATVETPGREKREDRSGSFSMKSDAGTEASGRPAFTAFDRRIDSPFSQVERNNTGGTSGGDEPRKLEKSDSYYGSAVPGSFPSAEPSNPIKATPTGDSMMSNQSRRSNLSRSAFGDPFNLGKDDARASSRQDFDDAFSKYAAVEHHTGGSGSISASKFNDEFPPIQEVRPDSDSDSEGEVGFEDNFTTASPMQTKPKLTSGTPSNAATESPSAPPPAASAQASPPGYGTEKPYEFGGLLPSRTDPMKHDALTPGGSANAVVFPSVPNAATTTAKDDVDDFGTSSAFDDFNPVFESRNTASAPGMAISDDNDFDQFTFNVGGPAHGQSNETAAQGKQQPASAQDWDAIFANFGDQPQQQQQPQAGMENVPTAGANGMSDQSGMDPGEGGVSLSSSDHHPSISSSAAVGTATEGGVKVAAGGNDEKVEKLTGMGFDRESSVKALQKHGWDIDRVWNAPPPPFPPSVMQIAD</sequence>
<feature type="domain" description="EH" evidence="13">
    <location>
        <begin position="318"/>
        <end position="409"/>
    </location>
</feature>
<feature type="region of interest" description="Disordered" evidence="11">
    <location>
        <begin position="665"/>
        <end position="992"/>
    </location>
</feature>
<feature type="compositionally biased region" description="Polar residues" evidence="11">
    <location>
        <begin position="707"/>
        <end position="718"/>
    </location>
</feature>
<dbReference type="Gene3D" id="1.10.287.1490">
    <property type="match status" value="1"/>
</dbReference>
<feature type="compositionally biased region" description="Polar residues" evidence="11">
    <location>
        <begin position="906"/>
        <end position="916"/>
    </location>
</feature>
<feature type="compositionally biased region" description="Basic and acidic residues" evidence="11">
    <location>
        <begin position="982"/>
        <end position="992"/>
    </location>
</feature>
<keyword evidence="7" id="KW-0175">Coiled coil</keyword>
<evidence type="ECO:0000256" key="7">
    <source>
        <dbReference type="ARBA" id="ARBA00023054"/>
    </source>
</evidence>
<feature type="compositionally biased region" description="Pro residues" evidence="11">
    <location>
        <begin position="264"/>
        <end position="273"/>
    </location>
</feature>
<evidence type="ECO:0000256" key="8">
    <source>
        <dbReference type="ARBA" id="ARBA00023203"/>
    </source>
</evidence>
<feature type="compositionally biased region" description="Pro residues" evidence="11">
    <location>
        <begin position="392"/>
        <end position="403"/>
    </location>
</feature>
<evidence type="ECO:0000313" key="16">
    <source>
        <dbReference type="Proteomes" id="UP000326924"/>
    </source>
</evidence>
<dbReference type="GO" id="GO:0010008">
    <property type="term" value="C:endosome membrane"/>
    <property type="evidence" value="ECO:0007669"/>
    <property type="project" value="UniProtKB-SubCell"/>
</dbReference>
<evidence type="ECO:0000256" key="9">
    <source>
        <dbReference type="ARBA" id="ARBA00023212"/>
    </source>
</evidence>
<evidence type="ECO:0000259" key="12">
    <source>
        <dbReference type="PROSITE" id="PS50030"/>
    </source>
</evidence>
<comment type="function">
    <text evidence="10">Component of the PAN1 actin cytoskeleton-regulatory complex required for the internalization of endosomes during actin-coupled endocytosis. The complex links the site of endocytosis to the cell membrane-associated actin cytoskeleton. Mediates uptake of external molecules and vacuolar degradation of plasma membrane proteins. Plays a role in the proper organization of the cell membrane-associated actin cytoskeleton and promotes its destabilization.</text>
</comment>
<dbReference type="InParanoid" id="A0A5J5EFM9"/>
<dbReference type="CDD" id="cd00052">
    <property type="entry name" value="EH"/>
    <property type="match status" value="3"/>
</dbReference>
<feature type="compositionally biased region" description="Polar residues" evidence="11">
    <location>
        <begin position="277"/>
        <end position="288"/>
    </location>
</feature>
<comment type="subcellular location">
    <subcellularLocation>
        <location evidence="3">Cell membrane</location>
        <topology evidence="3">Peripheral membrane protein</topology>
        <orientation evidence="3">Cytoplasmic side</orientation>
    </subcellularLocation>
    <subcellularLocation>
        <location evidence="2">Cytoplasm</location>
        <location evidence="2">Cytoskeleton</location>
        <location evidence="2">Actin patch</location>
    </subcellularLocation>
    <subcellularLocation>
        <location evidence="1">Endosome membrane</location>
        <topology evidence="1">Peripheral membrane protein</topology>
        <orientation evidence="1">Cytoplasmic side</orientation>
    </subcellularLocation>
</comment>
<evidence type="ECO:0000256" key="5">
    <source>
        <dbReference type="ARBA" id="ARBA00022583"/>
    </source>
</evidence>
<keyword evidence="6" id="KW-0967">Endosome</keyword>
<protein>
    <recommendedName>
        <fullName evidence="17">Cytoskeletal adapter protein sagA</fullName>
    </recommendedName>
</protein>
<dbReference type="GO" id="GO:0005509">
    <property type="term" value="F:calcium ion binding"/>
    <property type="evidence" value="ECO:0007669"/>
    <property type="project" value="InterPro"/>
</dbReference>
<evidence type="ECO:0000256" key="4">
    <source>
        <dbReference type="ARBA" id="ARBA00011159"/>
    </source>
</evidence>
<feature type="compositionally biased region" description="Basic and acidic residues" evidence="11">
    <location>
        <begin position="673"/>
        <end position="693"/>
    </location>
</feature>
<evidence type="ECO:0000256" key="1">
    <source>
        <dbReference type="ARBA" id="ARBA00004125"/>
    </source>
</evidence>
<feature type="domain" description="UBA" evidence="12">
    <location>
        <begin position="1281"/>
        <end position="1313"/>
    </location>
</feature>
<evidence type="ECO:0000313" key="15">
    <source>
        <dbReference type="EMBL" id="KAA8894505.1"/>
    </source>
</evidence>
<evidence type="ECO:0000256" key="3">
    <source>
        <dbReference type="ARBA" id="ARBA00004413"/>
    </source>
</evidence>
<dbReference type="EMBL" id="VXIS01000335">
    <property type="protein sequence ID" value="KAA8894505.1"/>
    <property type="molecule type" value="Genomic_DNA"/>
</dbReference>
<dbReference type="SMART" id="SM00054">
    <property type="entry name" value="EFh"/>
    <property type="match status" value="4"/>
</dbReference>
<feature type="compositionally biased region" description="Acidic residues" evidence="11">
    <location>
        <begin position="1034"/>
        <end position="1043"/>
    </location>
</feature>
<dbReference type="SMART" id="SM00027">
    <property type="entry name" value="EH"/>
    <property type="match status" value="3"/>
</dbReference>
<comment type="subunit">
    <text evidence="4">Component of the PAN1 actin cytoskeleton-regulatory complex.</text>
</comment>
<feature type="compositionally biased region" description="Low complexity" evidence="11">
    <location>
        <begin position="830"/>
        <end position="843"/>
    </location>
</feature>
<keyword evidence="9" id="KW-0206">Cytoskeleton</keyword>
<dbReference type="Proteomes" id="UP000326924">
    <property type="component" value="Unassembled WGS sequence"/>
</dbReference>
<dbReference type="InterPro" id="IPR011992">
    <property type="entry name" value="EF-hand-dom_pair"/>
</dbReference>
<dbReference type="OrthoDB" id="524326at2759"/>
<keyword evidence="16" id="KW-1185">Reference proteome</keyword>
<feature type="compositionally biased region" description="Low complexity" evidence="11">
    <location>
        <begin position="786"/>
        <end position="796"/>
    </location>
</feature>
<dbReference type="GO" id="GO:0005886">
    <property type="term" value="C:plasma membrane"/>
    <property type="evidence" value="ECO:0007669"/>
    <property type="project" value="UniProtKB-SubCell"/>
</dbReference>
<feature type="region of interest" description="Disordered" evidence="11">
    <location>
        <begin position="390"/>
        <end position="511"/>
    </location>
</feature>
<feature type="compositionally biased region" description="Polar residues" evidence="11">
    <location>
        <begin position="768"/>
        <end position="779"/>
    </location>
</feature>
<dbReference type="GO" id="GO:0006897">
    <property type="term" value="P:endocytosis"/>
    <property type="evidence" value="ECO:0007669"/>
    <property type="project" value="UniProtKB-KW"/>
</dbReference>
<evidence type="ECO:0000256" key="6">
    <source>
        <dbReference type="ARBA" id="ARBA00022753"/>
    </source>
</evidence>
<feature type="compositionally biased region" description="Low complexity" evidence="11">
    <location>
        <begin position="959"/>
        <end position="973"/>
    </location>
</feature>
<dbReference type="GO" id="GO:0003779">
    <property type="term" value="F:actin binding"/>
    <property type="evidence" value="ECO:0007669"/>
    <property type="project" value="UniProtKB-KW"/>
</dbReference>
<dbReference type="PANTHER" id="PTHR11216">
    <property type="entry name" value="EH DOMAIN"/>
    <property type="match status" value="1"/>
</dbReference>
<reference evidence="15 16" key="1">
    <citation type="submission" date="2019-09" db="EMBL/GenBank/DDBJ databases">
        <title>Draft genome of the ectomycorrhizal ascomycete Sphaerosporella brunnea.</title>
        <authorList>
            <consortium name="DOE Joint Genome Institute"/>
            <person name="Benucci G.M."/>
            <person name="Marozzi G."/>
            <person name="Antonielli L."/>
            <person name="Sanchez S."/>
            <person name="Marco P."/>
            <person name="Wang X."/>
            <person name="Falini L.B."/>
            <person name="Barry K."/>
            <person name="Haridas S."/>
            <person name="Lipzen A."/>
            <person name="Labutti K."/>
            <person name="Grigoriev I.V."/>
            <person name="Murat C."/>
            <person name="Martin F."/>
            <person name="Albertini E."/>
            <person name="Donnini D."/>
            <person name="Bonito G."/>
        </authorList>
    </citation>
    <scope>NUCLEOTIDE SEQUENCE [LARGE SCALE GENOMIC DNA]</scope>
    <source>
        <strain evidence="15 16">Sb_GMNB300</strain>
    </source>
</reference>
<feature type="domain" description="EH" evidence="13">
    <location>
        <begin position="29"/>
        <end position="115"/>
    </location>
</feature>
<feature type="compositionally biased region" description="Polar residues" evidence="11">
    <location>
        <begin position="1186"/>
        <end position="1201"/>
    </location>
</feature>
<dbReference type="GO" id="GO:0030479">
    <property type="term" value="C:actin cortical patch"/>
    <property type="evidence" value="ECO:0007669"/>
    <property type="project" value="UniProtKB-SubCell"/>
</dbReference>
<keyword evidence="8" id="KW-0009">Actin-binding</keyword>
<feature type="region of interest" description="Disordered" evidence="11">
    <location>
        <begin position="245"/>
        <end position="288"/>
    </location>
</feature>
<dbReference type="InterPro" id="IPR015940">
    <property type="entry name" value="UBA"/>
</dbReference>
<feature type="compositionally biased region" description="Basic and acidic residues" evidence="11">
    <location>
        <begin position="868"/>
        <end position="877"/>
    </location>
</feature>
<feature type="domain" description="EF-hand" evidence="14">
    <location>
        <begin position="351"/>
        <end position="386"/>
    </location>
</feature>
<dbReference type="InterPro" id="IPR009060">
    <property type="entry name" value="UBA-like_sf"/>
</dbReference>
<feature type="region of interest" description="Disordered" evidence="11">
    <location>
        <begin position="1006"/>
        <end position="1283"/>
    </location>
</feature>
<dbReference type="Pfam" id="PF12763">
    <property type="entry name" value="EH"/>
    <property type="match status" value="3"/>
</dbReference>
<accession>A0A5J5EFM9</accession>
<feature type="compositionally biased region" description="Polar residues" evidence="11">
    <location>
        <begin position="473"/>
        <end position="493"/>
    </location>
</feature>
<dbReference type="Gene3D" id="1.10.8.10">
    <property type="entry name" value="DNA helicase RuvA subunit, C-terminal domain"/>
    <property type="match status" value="1"/>
</dbReference>
<evidence type="ECO:0000259" key="13">
    <source>
        <dbReference type="PROSITE" id="PS50031"/>
    </source>
</evidence>
<evidence type="ECO:0000256" key="11">
    <source>
        <dbReference type="SAM" id="MobiDB-lite"/>
    </source>
</evidence>
<keyword evidence="5" id="KW-0254">Endocytosis</keyword>
<feature type="compositionally biased region" description="Pro residues" evidence="11">
    <location>
        <begin position="800"/>
        <end position="810"/>
    </location>
</feature>
<feature type="compositionally biased region" description="Polar residues" evidence="11">
    <location>
        <begin position="426"/>
        <end position="439"/>
    </location>
</feature>
<feature type="compositionally biased region" description="Polar residues" evidence="11">
    <location>
        <begin position="1046"/>
        <end position="1063"/>
    </location>
</feature>
<dbReference type="InterPro" id="IPR000261">
    <property type="entry name" value="EH_dom"/>
</dbReference>
<dbReference type="PANTHER" id="PTHR11216:SF170">
    <property type="entry name" value="DYNAMIN ASSOCIATED PROTEIN 160, ISOFORM D"/>
    <property type="match status" value="1"/>
</dbReference>
<dbReference type="SUPFAM" id="SSF46934">
    <property type="entry name" value="UBA-like"/>
    <property type="match status" value="1"/>
</dbReference>
<dbReference type="PROSITE" id="PS50030">
    <property type="entry name" value="UBA"/>
    <property type="match status" value="1"/>
</dbReference>
<feature type="compositionally biased region" description="Basic and acidic residues" evidence="11">
    <location>
        <begin position="922"/>
        <end position="931"/>
    </location>
</feature>
<name>A0A5J5EFM9_9PEZI</name>
<dbReference type="Gene3D" id="1.10.238.10">
    <property type="entry name" value="EF-hand"/>
    <property type="match status" value="3"/>
</dbReference>
<keyword evidence="9" id="KW-0963">Cytoplasm</keyword>
<dbReference type="FunCoup" id="A0A5J5EFM9">
    <property type="interactions" value="314"/>
</dbReference>
<feature type="domain" description="EH" evidence="13">
    <location>
        <begin position="159"/>
        <end position="249"/>
    </location>
</feature>
<organism evidence="15 16">
    <name type="scientific">Sphaerosporella brunnea</name>
    <dbReference type="NCBI Taxonomy" id="1250544"/>
    <lineage>
        <taxon>Eukaryota</taxon>
        <taxon>Fungi</taxon>
        <taxon>Dikarya</taxon>
        <taxon>Ascomycota</taxon>
        <taxon>Pezizomycotina</taxon>
        <taxon>Pezizomycetes</taxon>
        <taxon>Pezizales</taxon>
        <taxon>Pyronemataceae</taxon>
        <taxon>Sphaerosporella</taxon>
    </lineage>
</organism>
<evidence type="ECO:0008006" key="17">
    <source>
        <dbReference type="Google" id="ProtNLM"/>
    </source>
</evidence>
<evidence type="ECO:0000256" key="10">
    <source>
        <dbReference type="ARBA" id="ARBA00025194"/>
    </source>
</evidence>
<proteinExistence type="predicted"/>
<dbReference type="SUPFAM" id="SSF47473">
    <property type="entry name" value="EF-hand"/>
    <property type="match status" value="3"/>
</dbReference>
<comment type="caution">
    <text evidence="15">The sequence shown here is derived from an EMBL/GenBank/DDBJ whole genome shotgun (WGS) entry which is preliminary data.</text>
</comment>
<evidence type="ECO:0000256" key="2">
    <source>
        <dbReference type="ARBA" id="ARBA00004134"/>
    </source>
</evidence>